<dbReference type="SUPFAM" id="SSF55781">
    <property type="entry name" value="GAF domain-like"/>
    <property type="match status" value="1"/>
</dbReference>
<evidence type="ECO:0000259" key="5">
    <source>
        <dbReference type="PROSITE" id="PS51078"/>
    </source>
</evidence>
<dbReference type="SUPFAM" id="SSF46785">
    <property type="entry name" value="Winged helix' DNA-binding domain"/>
    <property type="match status" value="1"/>
</dbReference>
<dbReference type="InterPro" id="IPR036388">
    <property type="entry name" value="WH-like_DNA-bd_sf"/>
</dbReference>
<dbReference type="InterPro" id="IPR050707">
    <property type="entry name" value="HTH_MetabolicPath_Reg"/>
</dbReference>
<dbReference type="Gene3D" id="1.10.10.10">
    <property type="entry name" value="Winged helix-like DNA-binding domain superfamily/Winged helix DNA-binding domain"/>
    <property type="match status" value="1"/>
</dbReference>
<feature type="domain" description="IclR-ED" evidence="5">
    <location>
        <begin position="78"/>
        <end position="252"/>
    </location>
</feature>
<proteinExistence type="predicted"/>
<dbReference type="InterPro" id="IPR005471">
    <property type="entry name" value="Tscrpt_reg_IclR_N"/>
</dbReference>
<protein>
    <submittedName>
        <fullName evidence="6">Helix-turn-helix domain-containing protein</fullName>
    </submittedName>
</protein>
<feature type="domain" description="HTH iclR-type" evidence="4">
    <location>
        <begin position="15"/>
        <end position="77"/>
    </location>
</feature>
<evidence type="ECO:0000313" key="6">
    <source>
        <dbReference type="EMBL" id="MDC5698877.1"/>
    </source>
</evidence>
<dbReference type="PANTHER" id="PTHR30136">
    <property type="entry name" value="HELIX-TURN-HELIX TRANSCRIPTIONAL REGULATOR, ICLR FAMILY"/>
    <property type="match status" value="1"/>
</dbReference>
<dbReference type="InterPro" id="IPR011991">
    <property type="entry name" value="ArsR-like_HTH"/>
</dbReference>
<dbReference type="EMBL" id="JAPFQL010000090">
    <property type="protein sequence ID" value="MDC5698877.1"/>
    <property type="molecule type" value="Genomic_DNA"/>
</dbReference>
<evidence type="ECO:0000313" key="7">
    <source>
        <dbReference type="Proteomes" id="UP001150259"/>
    </source>
</evidence>
<dbReference type="PROSITE" id="PS51078">
    <property type="entry name" value="ICLR_ED"/>
    <property type="match status" value="1"/>
</dbReference>
<dbReference type="RefSeq" id="WP_272463439.1">
    <property type="nucleotide sequence ID" value="NZ_JAPFQL010000090.1"/>
</dbReference>
<dbReference type="PROSITE" id="PS51077">
    <property type="entry name" value="HTH_ICLR"/>
    <property type="match status" value="1"/>
</dbReference>
<evidence type="ECO:0000256" key="3">
    <source>
        <dbReference type="ARBA" id="ARBA00023163"/>
    </source>
</evidence>
<keyword evidence="7" id="KW-1185">Reference proteome</keyword>
<reference evidence="6 7" key="1">
    <citation type="submission" date="2022-11" db="EMBL/GenBank/DDBJ databases">
        <title>Anaerobic phenanthrene biodegradation by a DNRA strain PheN6.</title>
        <authorList>
            <person name="Zhang Z."/>
        </authorList>
    </citation>
    <scope>NUCLEOTIDE SEQUENCE [LARGE SCALE GENOMIC DNA]</scope>
    <source>
        <strain evidence="6 7">PheN6</strain>
    </source>
</reference>
<evidence type="ECO:0000259" key="4">
    <source>
        <dbReference type="PROSITE" id="PS51077"/>
    </source>
</evidence>
<dbReference type="CDD" id="cd00090">
    <property type="entry name" value="HTH_ARSR"/>
    <property type="match status" value="1"/>
</dbReference>
<gene>
    <name evidence="6" type="ORF">OO014_16615</name>
</gene>
<name>A0ABT5GKW5_9MICO</name>
<evidence type="ECO:0000256" key="1">
    <source>
        <dbReference type="ARBA" id="ARBA00023015"/>
    </source>
</evidence>
<dbReference type="InterPro" id="IPR029016">
    <property type="entry name" value="GAF-like_dom_sf"/>
</dbReference>
<keyword evidence="3" id="KW-0804">Transcription</keyword>
<comment type="caution">
    <text evidence="6">The sequence shown here is derived from an EMBL/GenBank/DDBJ whole genome shotgun (WGS) entry which is preliminary data.</text>
</comment>
<keyword evidence="2" id="KW-0238">DNA-binding</keyword>
<dbReference type="SMART" id="SM00346">
    <property type="entry name" value="HTH_ICLR"/>
    <property type="match status" value="1"/>
</dbReference>
<accession>A0ABT5GKW5</accession>
<dbReference type="Proteomes" id="UP001150259">
    <property type="component" value="Unassembled WGS sequence"/>
</dbReference>
<sequence>MSSTEVGDRDSRGSLGTVRNAVTLLELLGEGPAYQQLTDLAERSGMSVPTVHRLLRSLVLADLVEQDPRSSRYSLGPELVRLSHRYLARLPILGALAPYLAQLRDLVGSTVVVQTLVRSAVVTIDRVDGPDAGLYREPHSVRSPLTTATGRLLGARAGDDEWKSILETCAEGDRAAAEASRDAWSSAAWLAVEGHPLGPPGHVAVPLIDGQGTALAALVATVAPGASPETVEAVAGHLARAGAAAVRTLGHA</sequence>
<dbReference type="PANTHER" id="PTHR30136:SF35">
    <property type="entry name" value="HTH-TYPE TRANSCRIPTIONAL REGULATOR RV1719"/>
    <property type="match status" value="1"/>
</dbReference>
<keyword evidence="1" id="KW-0805">Transcription regulation</keyword>
<dbReference type="Gene3D" id="3.30.450.40">
    <property type="match status" value="1"/>
</dbReference>
<dbReference type="InterPro" id="IPR036390">
    <property type="entry name" value="WH_DNA-bd_sf"/>
</dbReference>
<evidence type="ECO:0000256" key="2">
    <source>
        <dbReference type="ARBA" id="ARBA00023125"/>
    </source>
</evidence>
<organism evidence="6 7">
    <name type="scientific">Intrasporangium calvum</name>
    <dbReference type="NCBI Taxonomy" id="53358"/>
    <lineage>
        <taxon>Bacteria</taxon>
        <taxon>Bacillati</taxon>
        <taxon>Actinomycetota</taxon>
        <taxon>Actinomycetes</taxon>
        <taxon>Micrococcales</taxon>
        <taxon>Intrasporangiaceae</taxon>
        <taxon>Intrasporangium</taxon>
    </lineage>
</organism>
<dbReference type="InterPro" id="IPR014757">
    <property type="entry name" value="Tscrpt_reg_IclR_C"/>
</dbReference>
<dbReference type="Pfam" id="PF09339">
    <property type="entry name" value="HTH_IclR"/>
    <property type="match status" value="1"/>
</dbReference>